<evidence type="ECO:0000256" key="11">
    <source>
        <dbReference type="SAM" id="Phobius"/>
    </source>
</evidence>
<keyword evidence="6 12" id="KW-0732">Signal</keyword>
<dbReference type="InterPro" id="IPR032675">
    <property type="entry name" value="LRR_dom_sf"/>
</dbReference>
<evidence type="ECO:0000256" key="6">
    <source>
        <dbReference type="ARBA" id="ARBA00022729"/>
    </source>
</evidence>
<dbReference type="PROSITE" id="PS51450">
    <property type="entry name" value="LRR"/>
    <property type="match status" value="1"/>
</dbReference>
<feature type="chain" id="PRO_5020846495" description="Leucine-rich repeat-containing N-terminal plant-type domain-containing protein" evidence="12">
    <location>
        <begin position="26"/>
        <end position="831"/>
    </location>
</feature>
<dbReference type="FunFam" id="3.80.10.10:FF:000095">
    <property type="entry name" value="LRR receptor-like serine/threonine-protein kinase GSO1"/>
    <property type="match status" value="1"/>
</dbReference>
<feature type="transmembrane region" description="Helical" evidence="11">
    <location>
        <begin position="775"/>
        <end position="799"/>
    </location>
</feature>
<dbReference type="Pfam" id="PF00560">
    <property type="entry name" value="LRR_1"/>
    <property type="match status" value="5"/>
</dbReference>
<protein>
    <recommendedName>
        <fullName evidence="13">Leucine-rich repeat-containing N-terminal plant-type domain-containing protein</fullName>
    </recommendedName>
</protein>
<sequence length="831" mass="92593">MGFLLSNYQLTICILCSLIFRLSSSAHLCHNDERTALLQFKQSVSFNCNACDCGIITPPTDNSSPLTDNWKEGTDCCAWDGITCDNTTSHVIGLDLYCMCLYATIHPNSSLFNLVHLQKLDLSRNNFNHSQILPSFGRFTNLTHLHLNYSYFSGPIQSSEEEVWQGNNFSNSIFHLQKLQELSLAGNTELTGKLPSFINGTLRHLRSLDLSLTGFTGELPNSIGQLEFLEELFLNDCNFFGTIPTSLGNLKKLRMLELGGNKLINGTIPILLTNLTQLISLDLSYNKFEGPIPQHFSNLSQLRRIDFSNNQLTGPIPSSITGLPNLHTLNLGSNSISGTIPPSLFHLVNLTILDLSSNKLSDTVELDTFAKLEYLEYLCLSNSGLSLTTTNSSPSSFRNIGTLQLSSCKMNKIPEFLKTQNQMLAVLDLSNNHLNEELNPLCNLHFLQYLKLSNNQFGGLIPTCLGNFSGLVGLNLQGNNFSGTIPQTFGYASILKELDISHNGLQGVLPRSLVNCTNLEILNVGHNFIEDAFPFWLENLDYLKIIVLRDNKFHGPIEQPRKGLVFSNLHIIDMSHNEFTGTLPSKYFESMYSMMMDDEDKSSLHYMGNGYVYYSVTIMNKGLAMEFVRIITILKAVDFSHNKFDGNIPISIGRLKALCVLNFSKNSFTGPIPLSLVSLTELESLDLSQNKLSGEIPQQLKNLTFLEVFNVSQNNLTGMIPRGKQFETFSNTSYGGNAGLCGFPLSKKCKTPKVAESPSLPSSSSHNYKSRLDGFGWEAVLMGYGCGAIFGLVIGSCIIQRKEEWLARIFRVKMHHQKNKSNKVKYQHGTR</sequence>
<dbReference type="InterPro" id="IPR046956">
    <property type="entry name" value="RLP23-like"/>
</dbReference>
<dbReference type="FunFam" id="3.80.10.10:FF:000111">
    <property type="entry name" value="LRR receptor-like serine/threonine-protein kinase ERECTA"/>
    <property type="match status" value="1"/>
</dbReference>
<reference evidence="14 15" key="1">
    <citation type="journal article" date="2018" name="Proc. Natl. Acad. Sci. U.S.A.">
        <title>Draft genome sequence of Camellia sinensis var. sinensis provides insights into the evolution of the tea genome and tea quality.</title>
        <authorList>
            <person name="Wei C."/>
            <person name="Yang H."/>
            <person name="Wang S."/>
            <person name="Zhao J."/>
            <person name="Liu C."/>
            <person name="Gao L."/>
            <person name="Xia E."/>
            <person name="Lu Y."/>
            <person name="Tai Y."/>
            <person name="She G."/>
            <person name="Sun J."/>
            <person name="Cao H."/>
            <person name="Tong W."/>
            <person name="Gao Q."/>
            <person name="Li Y."/>
            <person name="Deng W."/>
            <person name="Jiang X."/>
            <person name="Wang W."/>
            <person name="Chen Q."/>
            <person name="Zhang S."/>
            <person name="Li H."/>
            <person name="Wu J."/>
            <person name="Wang P."/>
            <person name="Li P."/>
            <person name="Shi C."/>
            <person name="Zheng F."/>
            <person name="Jian J."/>
            <person name="Huang B."/>
            <person name="Shan D."/>
            <person name="Shi M."/>
            <person name="Fang C."/>
            <person name="Yue Y."/>
            <person name="Li F."/>
            <person name="Li D."/>
            <person name="Wei S."/>
            <person name="Han B."/>
            <person name="Jiang C."/>
            <person name="Yin Y."/>
            <person name="Xia T."/>
            <person name="Zhang Z."/>
            <person name="Bennetzen J.L."/>
            <person name="Zhao S."/>
            <person name="Wan X."/>
        </authorList>
    </citation>
    <scope>NUCLEOTIDE SEQUENCE [LARGE SCALE GENOMIC DNA]</scope>
    <source>
        <strain evidence="15">cv. Shuchazao</strain>
        <tissue evidence="14">Leaf</tissue>
    </source>
</reference>
<evidence type="ECO:0000256" key="8">
    <source>
        <dbReference type="ARBA" id="ARBA00022989"/>
    </source>
</evidence>
<evidence type="ECO:0000313" key="14">
    <source>
        <dbReference type="EMBL" id="THG09036.1"/>
    </source>
</evidence>
<evidence type="ECO:0000259" key="13">
    <source>
        <dbReference type="Pfam" id="PF08263"/>
    </source>
</evidence>
<dbReference type="GO" id="GO:0051707">
    <property type="term" value="P:response to other organism"/>
    <property type="evidence" value="ECO:0007669"/>
    <property type="project" value="UniProtKB-ARBA"/>
</dbReference>
<evidence type="ECO:0000256" key="9">
    <source>
        <dbReference type="ARBA" id="ARBA00023136"/>
    </source>
</evidence>
<keyword evidence="5 11" id="KW-0812">Transmembrane</keyword>
<dbReference type="GO" id="GO:0006952">
    <property type="term" value="P:defense response"/>
    <property type="evidence" value="ECO:0007669"/>
    <property type="project" value="UniProtKB-ARBA"/>
</dbReference>
<dbReference type="GO" id="GO:0005886">
    <property type="term" value="C:plasma membrane"/>
    <property type="evidence" value="ECO:0007669"/>
    <property type="project" value="UniProtKB-SubCell"/>
</dbReference>
<dbReference type="FunFam" id="3.80.10.10:FF:000041">
    <property type="entry name" value="LRR receptor-like serine/threonine-protein kinase ERECTA"/>
    <property type="match status" value="1"/>
</dbReference>
<dbReference type="Proteomes" id="UP000306102">
    <property type="component" value="Unassembled WGS sequence"/>
</dbReference>
<proteinExistence type="inferred from homology"/>
<gene>
    <name evidence="14" type="ORF">TEA_014131</name>
</gene>
<dbReference type="PRINTS" id="PR00019">
    <property type="entry name" value="LEURICHRPT"/>
</dbReference>
<comment type="caution">
    <text evidence="14">The sequence shown here is derived from an EMBL/GenBank/DDBJ whole genome shotgun (WGS) entry which is preliminary data.</text>
</comment>
<dbReference type="AlphaFoldDB" id="A0A4S4E1M6"/>
<evidence type="ECO:0000256" key="2">
    <source>
        <dbReference type="ARBA" id="ARBA00009592"/>
    </source>
</evidence>
<dbReference type="SUPFAM" id="SSF52058">
    <property type="entry name" value="L domain-like"/>
    <property type="match status" value="2"/>
</dbReference>
<dbReference type="InterPro" id="IPR013210">
    <property type="entry name" value="LRR_N_plant-typ"/>
</dbReference>
<organism evidence="14 15">
    <name type="scientific">Camellia sinensis var. sinensis</name>
    <name type="common">China tea</name>
    <dbReference type="NCBI Taxonomy" id="542762"/>
    <lineage>
        <taxon>Eukaryota</taxon>
        <taxon>Viridiplantae</taxon>
        <taxon>Streptophyta</taxon>
        <taxon>Embryophyta</taxon>
        <taxon>Tracheophyta</taxon>
        <taxon>Spermatophyta</taxon>
        <taxon>Magnoliopsida</taxon>
        <taxon>eudicotyledons</taxon>
        <taxon>Gunneridae</taxon>
        <taxon>Pentapetalae</taxon>
        <taxon>asterids</taxon>
        <taxon>Ericales</taxon>
        <taxon>Theaceae</taxon>
        <taxon>Camellia</taxon>
    </lineage>
</organism>
<dbReference type="Pfam" id="PF08263">
    <property type="entry name" value="LRRNT_2"/>
    <property type="match status" value="2"/>
</dbReference>
<keyword evidence="7" id="KW-0677">Repeat</keyword>
<keyword evidence="4" id="KW-0433">Leucine-rich repeat</keyword>
<keyword evidence="3" id="KW-1003">Cell membrane</keyword>
<dbReference type="PANTHER" id="PTHR48061">
    <property type="entry name" value="LEUCINE-RICH REPEAT RECEPTOR PROTEIN KINASE EMS1-LIKE-RELATED"/>
    <property type="match status" value="1"/>
</dbReference>
<keyword evidence="8 11" id="KW-1133">Transmembrane helix</keyword>
<dbReference type="InterPro" id="IPR003591">
    <property type="entry name" value="Leu-rich_rpt_typical-subtyp"/>
</dbReference>
<dbReference type="Pfam" id="PF13855">
    <property type="entry name" value="LRR_8"/>
    <property type="match status" value="2"/>
</dbReference>
<dbReference type="InterPro" id="IPR001611">
    <property type="entry name" value="Leu-rich_rpt"/>
</dbReference>
<dbReference type="EMBL" id="SDRB02008798">
    <property type="protein sequence ID" value="THG09036.1"/>
    <property type="molecule type" value="Genomic_DNA"/>
</dbReference>
<dbReference type="Gene3D" id="3.80.10.10">
    <property type="entry name" value="Ribonuclease Inhibitor"/>
    <property type="match status" value="4"/>
</dbReference>
<dbReference type="STRING" id="542762.A0A4S4E1M6"/>
<evidence type="ECO:0000313" key="15">
    <source>
        <dbReference type="Proteomes" id="UP000306102"/>
    </source>
</evidence>
<dbReference type="SMART" id="SM00369">
    <property type="entry name" value="LRR_TYP"/>
    <property type="match status" value="8"/>
</dbReference>
<name>A0A4S4E1M6_CAMSN</name>
<feature type="domain" description="Leucine-rich repeat-containing N-terminal plant-type" evidence="13">
    <location>
        <begin position="62"/>
        <end position="85"/>
    </location>
</feature>
<keyword evidence="9 11" id="KW-0472">Membrane</keyword>
<feature type="signal peptide" evidence="12">
    <location>
        <begin position="1"/>
        <end position="25"/>
    </location>
</feature>
<keyword evidence="15" id="KW-1185">Reference proteome</keyword>
<dbReference type="PANTHER" id="PTHR48061:SF12">
    <property type="entry name" value="DISEASE RESISTANCE LIKE PROTEIN"/>
    <property type="match status" value="1"/>
</dbReference>
<keyword evidence="10" id="KW-0325">Glycoprotein</keyword>
<evidence type="ECO:0000256" key="1">
    <source>
        <dbReference type="ARBA" id="ARBA00004251"/>
    </source>
</evidence>
<dbReference type="Pfam" id="PF13516">
    <property type="entry name" value="LRR_6"/>
    <property type="match status" value="1"/>
</dbReference>
<feature type="domain" description="Leucine-rich repeat-containing N-terminal plant-type" evidence="13">
    <location>
        <begin position="30"/>
        <end position="45"/>
    </location>
</feature>
<comment type="subcellular location">
    <subcellularLocation>
        <location evidence="1">Cell membrane</location>
        <topology evidence="1">Single-pass type I membrane protein</topology>
    </subcellularLocation>
</comment>
<comment type="similarity">
    <text evidence="2">Belongs to the RLP family.</text>
</comment>
<accession>A0A4S4E1M6</accession>
<evidence type="ECO:0000256" key="10">
    <source>
        <dbReference type="ARBA" id="ARBA00023180"/>
    </source>
</evidence>
<evidence type="ECO:0000256" key="7">
    <source>
        <dbReference type="ARBA" id="ARBA00022737"/>
    </source>
</evidence>
<evidence type="ECO:0000256" key="4">
    <source>
        <dbReference type="ARBA" id="ARBA00022614"/>
    </source>
</evidence>
<dbReference type="SMART" id="SM00365">
    <property type="entry name" value="LRR_SD22"/>
    <property type="match status" value="5"/>
</dbReference>
<evidence type="ECO:0000256" key="3">
    <source>
        <dbReference type="ARBA" id="ARBA00022475"/>
    </source>
</evidence>
<evidence type="ECO:0000256" key="5">
    <source>
        <dbReference type="ARBA" id="ARBA00022692"/>
    </source>
</evidence>
<evidence type="ECO:0000256" key="12">
    <source>
        <dbReference type="SAM" id="SignalP"/>
    </source>
</evidence>